<reference evidence="2 3" key="1">
    <citation type="submission" date="2017-10" db="EMBL/GenBank/DDBJ databases">
        <title>Genome announcement of Methylocella silvestris TVC from permafrost.</title>
        <authorList>
            <person name="Wang J."/>
            <person name="Geng K."/>
            <person name="Ul-Haque F."/>
            <person name="Crombie A.T."/>
            <person name="Street L.E."/>
            <person name="Wookey P.A."/>
            <person name="Murrell J.C."/>
            <person name="Pratscher J."/>
        </authorList>
    </citation>
    <scope>NUCLEOTIDE SEQUENCE [LARGE SCALE GENOMIC DNA]</scope>
    <source>
        <strain evidence="2 3">TVC</strain>
    </source>
</reference>
<dbReference type="Proteomes" id="UP000236286">
    <property type="component" value="Unassembled WGS sequence"/>
</dbReference>
<protein>
    <submittedName>
        <fullName evidence="2">DUF305 domain-containing protein</fullName>
    </submittedName>
</protein>
<dbReference type="Gene3D" id="1.20.1260.10">
    <property type="match status" value="1"/>
</dbReference>
<evidence type="ECO:0000259" key="1">
    <source>
        <dbReference type="Pfam" id="PF03713"/>
    </source>
</evidence>
<dbReference type="Pfam" id="PF03713">
    <property type="entry name" value="DUF305"/>
    <property type="match status" value="1"/>
</dbReference>
<proteinExistence type="predicted"/>
<comment type="caution">
    <text evidence="2">The sequence shown here is derived from an EMBL/GenBank/DDBJ whole genome shotgun (WGS) entry which is preliminary data.</text>
</comment>
<feature type="domain" description="DUF305" evidence="1">
    <location>
        <begin position="10"/>
        <end position="91"/>
    </location>
</feature>
<organism evidence="2 3">
    <name type="scientific">Methylocella silvestris</name>
    <dbReference type="NCBI Taxonomy" id="199596"/>
    <lineage>
        <taxon>Bacteria</taxon>
        <taxon>Pseudomonadati</taxon>
        <taxon>Pseudomonadota</taxon>
        <taxon>Alphaproteobacteria</taxon>
        <taxon>Hyphomicrobiales</taxon>
        <taxon>Beijerinckiaceae</taxon>
        <taxon>Methylocella</taxon>
    </lineage>
</organism>
<evidence type="ECO:0000313" key="2">
    <source>
        <dbReference type="EMBL" id="PNG27373.1"/>
    </source>
</evidence>
<gene>
    <name evidence="2" type="ORF">CR492_04465</name>
</gene>
<dbReference type="InterPro" id="IPR012347">
    <property type="entry name" value="Ferritin-like"/>
</dbReference>
<dbReference type="PANTHER" id="PTHR36933">
    <property type="entry name" value="SLL0788 PROTEIN"/>
    <property type="match status" value="1"/>
</dbReference>
<dbReference type="AlphaFoldDB" id="A0A2J7TKS9"/>
<dbReference type="EMBL" id="PDZR01000002">
    <property type="protein sequence ID" value="PNG27373.1"/>
    <property type="molecule type" value="Genomic_DNA"/>
</dbReference>
<dbReference type="InterPro" id="IPR005183">
    <property type="entry name" value="DUF305_CopM-like"/>
</dbReference>
<accession>A0A2J7TKS9</accession>
<sequence length="101" mass="10800">MKMDAPASGAGRESADAAYMKAMTDMDKAMNQPMTGDADVDFVVMMLPHHQGAVAMAKVALDHAKDPFVRKLAGNVVESQEAEIAAMKQWLAAHQTKGGVR</sequence>
<dbReference type="PANTHER" id="PTHR36933:SF1">
    <property type="entry name" value="SLL0788 PROTEIN"/>
    <property type="match status" value="1"/>
</dbReference>
<dbReference type="OrthoDB" id="517560at2"/>
<name>A0A2J7TKS9_METSI</name>
<evidence type="ECO:0000313" key="3">
    <source>
        <dbReference type="Proteomes" id="UP000236286"/>
    </source>
</evidence>